<name>A0A7C9E7M6_OPUST</name>
<reference evidence="2" key="1">
    <citation type="journal article" date="2013" name="J. Plant Res.">
        <title>Effect of fungi and light on seed germination of three Opuntia species from semiarid lands of central Mexico.</title>
        <authorList>
            <person name="Delgado-Sanchez P."/>
            <person name="Jimenez-Bremont J.F."/>
            <person name="Guerrero-Gonzalez Mde L."/>
            <person name="Flores J."/>
        </authorList>
    </citation>
    <scope>NUCLEOTIDE SEQUENCE</scope>
    <source>
        <tissue evidence="2">Cladode</tissue>
    </source>
</reference>
<feature type="transmembrane region" description="Helical" evidence="1">
    <location>
        <begin position="74"/>
        <end position="93"/>
    </location>
</feature>
<dbReference type="AlphaFoldDB" id="A0A7C9E7M6"/>
<evidence type="ECO:0000256" key="1">
    <source>
        <dbReference type="SAM" id="Phobius"/>
    </source>
</evidence>
<dbReference type="EMBL" id="GISG01211089">
    <property type="protein sequence ID" value="MBA4661162.1"/>
    <property type="molecule type" value="Transcribed_RNA"/>
</dbReference>
<keyword evidence="1" id="KW-1133">Transmembrane helix</keyword>
<evidence type="ECO:0000313" key="2">
    <source>
        <dbReference type="EMBL" id="MBA4661162.1"/>
    </source>
</evidence>
<keyword evidence="1" id="KW-0812">Transmembrane</keyword>
<proteinExistence type="predicted"/>
<accession>A0A7C9E7M6</accession>
<reference evidence="2" key="2">
    <citation type="submission" date="2020-07" db="EMBL/GenBank/DDBJ databases">
        <authorList>
            <person name="Vera ALvarez R."/>
            <person name="Arias-Moreno D.M."/>
            <person name="Jimenez-Jacinto V."/>
            <person name="Jimenez-Bremont J.F."/>
            <person name="Swaminathan K."/>
            <person name="Moose S.P."/>
            <person name="Guerrero-Gonzalez M.L."/>
            <person name="Marino-Ramirez L."/>
            <person name="Landsman D."/>
            <person name="Rodriguez-Kessler M."/>
            <person name="Delgado-Sanchez P."/>
        </authorList>
    </citation>
    <scope>NUCLEOTIDE SEQUENCE</scope>
    <source>
        <tissue evidence="2">Cladode</tissue>
    </source>
</reference>
<protein>
    <submittedName>
        <fullName evidence="2">Uncharacterized protein</fullName>
    </submittedName>
</protein>
<sequence>MVKREDLVVLNVFNIWATTVLPCSRSCFMPEITSSVPLDSSSISTLIFSTIALTPVSRFSSPAATVSKYSLKSMIISSSSLILSGVVMVKIFCFSREIVWRKEEARLTKRSV</sequence>
<organism evidence="2">
    <name type="scientific">Opuntia streptacantha</name>
    <name type="common">Prickly pear cactus</name>
    <name type="synonym">Opuntia cardona</name>
    <dbReference type="NCBI Taxonomy" id="393608"/>
    <lineage>
        <taxon>Eukaryota</taxon>
        <taxon>Viridiplantae</taxon>
        <taxon>Streptophyta</taxon>
        <taxon>Embryophyta</taxon>
        <taxon>Tracheophyta</taxon>
        <taxon>Spermatophyta</taxon>
        <taxon>Magnoliopsida</taxon>
        <taxon>eudicotyledons</taxon>
        <taxon>Gunneridae</taxon>
        <taxon>Pentapetalae</taxon>
        <taxon>Caryophyllales</taxon>
        <taxon>Cactineae</taxon>
        <taxon>Cactaceae</taxon>
        <taxon>Opuntioideae</taxon>
        <taxon>Opuntia</taxon>
    </lineage>
</organism>
<keyword evidence="1" id="KW-0472">Membrane</keyword>